<dbReference type="SUPFAM" id="SSF49854">
    <property type="entry name" value="Spermadhesin, CUB domain"/>
    <property type="match status" value="1"/>
</dbReference>
<comment type="caution">
    <text evidence="2">Lacks conserved residue(s) required for the propagation of feature annotation.</text>
</comment>
<dbReference type="Pfam" id="PF26080">
    <property type="entry name" value="CUB_animal"/>
    <property type="match status" value="1"/>
</dbReference>
<dbReference type="InterPro" id="IPR000859">
    <property type="entry name" value="CUB_dom"/>
</dbReference>
<dbReference type="EMBL" id="NCKV01000379">
    <property type="protein sequence ID" value="RWS30780.1"/>
    <property type="molecule type" value="Genomic_DNA"/>
</dbReference>
<organism evidence="5 6">
    <name type="scientific">Leptotrombidium deliense</name>
    <dbReference type="NCBI Taxonomy" id="299467"/>
    <lineage>
        <taxon>Eukaryota</taxon>
        <taxon>Metazoa</taxon>
        <taxon>Ecdysozoa</taxon>
        <taxon>Arthropoda</taxon>
        <taxon>Chelicerata</taxon>
        <taxon>Arachnida</taxon>
        <taxon>Acari</taxon>
        <taxon>Acariformes</taxon>
        <taxon>Trombidiformes</taxon>
        <taxon>Prostigmata</taxon>
        <taxon>Anystina</taxon>
        <taxon>Parasitengona</taxon>
        <taxon>Trombiculoidea</taxon>
        <taxon>Trombiculidae</taxon>
        <taxon>Leptotrombidium</taxon>
    </lineage>
</organism>
<dbReference type="VEuPathDB" id="VectorBase:LDEU001259"/>
<protein>
    <recommendedName>
        <fullName evidence="4">CUB domain-containing protein</fullName>
    </recommendedName>
</protein>
<evidence type="ECO:0000313" key="6">
    <source>
        <dbReference type="Proteomes" id="UP000288716"/>
    </source>
</evidence>
<dbReference type="InterPro" id="IPR035914">
    <property type="entry name" value="Sperma_CUB_dom_sf"/>
</dbReference>
<reference evidence="5 6" key="1">
    <citation type="journal article" date="2018" name="Gigascience">
        <title>Genomes of trombidid mites reveal novel predicted allergens and laterally-transferred genes associated with secondary metabolism.</title>
        <authorList>
            <person name="Dong X."/>
            <person name="Chaisiri K."/>
            <person name="Xia D."/>
            <person name="Armstrong S.D."/>
            <person name="Fang Y."/>
            <person name="Donnelly M.J."/>
            <person name="Kadowaki T."/>
            <person name="McGarry J.W."/>
            <person name="Darby A.C."/>
            <person name="Makepeace B.L."/>
        </authorList>
    </citation>
    <scope>NUCLEOTIDE SEQUENCE [LARGE SCALE GENOMIC DNA]</scope>
    <source>
        <strain evidence="5">UoL-UT</strain>
    </source>
</reference>
<evidence type="ECO:0000256" key="2">
    <source>
        <dbReference type="PROSITE-ProRule" id="PRU00059"/>
    </source>
</evidence>
<keyword evidence="6" id="KW-1185">Reference proteome</keyword>
<feature type="signal peptide" evidence="3">
    <location>
        <begin position="1"/>
        <end position="19"/>
    </location>
</feature>
<feature type="domain" description="CUB" evidence="4">
    <location>
        <begin position="85"/>
        <end position="204"/>
    </location>
</feature>
<dbReference type="OrthoDB" id="2105077at2759"/>
<proteinExistence type="predicted"/>
<evidence type="ECO:0000256" key="3">
    <source>
        <dbReference type="SAM" id="SignalP"/>
    </source>
</evidence>
<dbReference type="AlphaFoldDB" id="A0A443STF3"/>
<name>A0A443STF3_9ACAR</name>
<feature type="chain" id="PRO_5019120703" description="CUB domain-containing protein" evidence="3">
    <location>
        <begin position="20"/>
        <end position="452"/>
    </location>
</feature>
<dbReference type="Gene3D" id="2.60.120.290">
    <property type="entry name" value="Spermadhesin, CUB domain"/>
    <property type="match status" value="1"/>
</dbReference>
<keyword evidence="1" id="KW-1015">Disulfide bond</keyword>
<evidence type="ECO:0000313" key="5">
    <source>
        <dbReference type="EMBL" id="RWS30780.1"/>
    </source>
</evidence>
<comment type="caution">
    <text evidence="5">The sequence shown here is derived from an EMBL/GenBank/DDBJ whole genome shotgun (WGS) entry which is preliminary data.</text>
</comment>
<gene>
    <name evidence="5" type="ORF">B4U80_09110</name>
</gene>
<dbReference type="InterPro" id="IPR058698">
    <property type="entry name" value="CUB_metazoa"/>
</dbReference>
<dbReference type="Proteomes" id="UP000288716">
    <property type="component" value="Unassembled WGS sequence"/>
</dbReference>
<dbReference type="PROSITE" id="PS01180">
    <property type="entry name" value="CUB"/>
    <property type="match status" value="1"/>
</dbReference>
<accession>A0A443STF3</accession>
<evidence type="ECO:0000256" key="1">
    <source>
        <dbReference type="ARBA" id="ARBA00023157"/>
    </source>
</evidence>
<dbReference type="PANTHER" id="PTHR33236:SF5">
    <property type="entry name" value="CUB DOMAIN-CONTAINING PROTEIN"/>
    <property type="match status" value="1"/>
</dbReference>
<sequence length="452" mass="50647">MLAIYSIVLFMLLINSASVQRRGILDRFNGIGLKSFAVAPQPCFGVSSGISGFCNRLDDCSEKRGRVDGSCALGLGVCCVNDIRCEGTALGNNTYFTNINYPNVSTNARSCLGKFRIMENVVQIKLVIEILKIAEPSSTGKCDDDAFWIEGSNSEFQFSRLCGENVNQHLYIPVSSSSFSTVTLVVAMSAKNTARFWRMKVIQLERGNPSLAPEGCVQYFTGRKGVIKSFNFNEFSKEALGNIGGLNYAICLKKKQNRCGVKLRSLVFQMSAINERRKRTLDMEDVRQFFAEHIVQKIQWKLKTLQKILQNLAEKQKQRKLKQIAQQSALTTHHSNATGTTTALIEFDESEQNNFTVPPEVEPIVETTTVMMDDFEDSDVITSSKLNVSDFSENCFQKDRLILSPTDHNFGSIVLCEKSFQSRSVSLNSPPFILRVQNLGLKHGRGFYLQFF</sequence>
<keyword evidence="3" id="KW-0732">Signal</keyword>
<evidence type="ECO:0000259" key="4">
    <source>
        <dbReference type="PROSITE" id="PS01180"/>
    </source>
</evidence>
<dbReference type="PANTHER" id="PTHR33236">
    <property type="entry name" value="INTRAFLAGELLAR TRANSPORT PROTEIN 122 FAMILY PROTEIN-RELATED"/>
    <property type="match status" value="1"/>
</dbReference>
<dbReference type="STRING" id="299467.A0A443STF3"/>